<evidence type="ECO:0000313" key="10">
    <source>
        <dbReference type="EMBL" id="KAL1123268.1"/>
    </source>
</evidence>
<dbReference type="EMBL" id="JBFDAA010000012">
    <property type="protein sequence ID" value="KAL1123268.1"/>
    <property type="molecule type" value="Genomic_DNA"/>
</dbReference>
<evidence type="ECO:0000256" key="6">
    <source>
        <dbReference type="ARBA" id="ARBA00023136"/>
    </source>
</evidence>
<evidence type="ECO:0000256" key="4">
    <source>
        <dbReference type="ARBA" id="ARBA00022692"/>
    </source>
</evidence>
<keyword evidence="5 8" id="KW-1133">Transmembrane helix</keyword>
<feature type="transmembrane region" description="Helical" evidence="8">
    <location>
        <begin position="55"/>
        <end position="75"/>
    </location>
</feature>
<dbReference type="AlphaFoldDB" id="A0ABD0YQ33"/>
<proteinExistence type="inferred from homology"/>
<evidence type="ECO:0000256" key="5">
    <source>
        <dbReference type="ARBA" id="ARBA00022989"/>
    </source>
</evidence>
<keyword evidence="6 8" id="KW-0472">Membrane</keyword>
<evidence type="ECO:0000256" key="2">
    <source>
        <dbReference type="ARBA" id="ARBA00009657"/>
    </source>
</evidence>
<feature type="transmembrane region" description="Helical" evidence="8">
    <location>
        <begin position="220"/>
        <end position="242"/>
    </location>
</feature>
<evidence type="ECO:0000256" key="8">
    <source>
        <dbReference type="SAM" id="Phobius"/>
    </source>
</evidence>
<dbReference type="InterPro" id="IPR036259">
    <property type="entry name" value="MFS_trans_sf"/>
</dbReference>
<dbReference type="InterPro" id="IPR004156">
    <property type="entry name" value="OATP"/>
</dbReference>
<keyword evidence="11" id="KW-1185">Reference proteome</keyword>
<dbReference type="PANTHER" id="PTHR11388:SF131">
    <property type="entry name" value="SOLUTE CARRIER ORGANIC ANION TRANSPORTER FAMILY MEMBER"/>
    <property type="match status" value="1"/>
</dbReference>
<keyword evidence="4 8" id="KW-0812">Transmembrane</keyword>
<protein>
    <recommendedName>
        <fullName evidence="9">Kazal-like domain-containing protein</fullName>
    </recommendedName>
</protein>
<evidence type="ECO:0000256" key="1">
    <source>
        <dbReference type="ARBA" id="ARBA00004651"/>
    </source>
</evidence>
<comment type="similarity">
    <text evidence="2">Belongs to the organo anion transporter (TC 2.A.60) family.</text>
</comment>
<feature type="non-terminal residue" evidence="10">
    <location>
        <position position="1"/>
    </location>
</feature>
<keyword evidence="3" id="KW-1003">Cell membrane</keyword>
<reference evidence="10 11" key="1">
    <citation type="submission" date="2024-07" db="EMBL/GenBank/DDBJ databases">
        <title>Chromosome-level genome assembly of the water stick insect Ranatra chinensis (Heteroptera: Nepidae).</title>
        <authorList>
            <person name="Liu X."/>
        </authorList>
    </citation>
    <scope>NUCLEOTIDE SEQUENCE [LARGE SCALE GENOMIC DNA]</scope>
    <source>
        <strain evidence="10">Cailab_2021Rc</strain>
        <tissue evidence="10">Muscle</tissue>
    </source>
</reference>
<dbReference type="Proteomes" id="UP001558652">
    <property type="component" value="Unassembled WGS sequence"/>
</dbReference>
<accession>A0ABD0YQ33</accession>
<feature type="domain" description="Kazal-like" evidence="9">
    <location>
        <begin position="124"/>
        <end position="190"/>
    </location>
</feature>
<feature type="transmembrane region" description="Helical" evidence="8">
    <location>
        <begin position="254"/>
        <end position="278"/>
    </location>
</feature>
<comment type="caution">
    <text evidence="10">The sequence shown here is derived from an EMBL/GenBank/DDBJ whole genome shotgun (WGS) entry which is preliminary data.</text>
</comment>
<gene>
    <name evidence="10" type="ORF">AAG570_002354</name>
</gene>
<feature type="transmembrane region" description="Helical" evidence="8">
    <location>
        <begin position="87"/>
        <end position="107"/>
    </location>
</feature>
<dbReference type="InterPro" id="IPR002350">
    <property type="entry name" value="Kazal_dom"/>
</dbReference>
<sequence>ITEFPAACKRLFQNKLLIINIFSGVAYILGASGYITYLSKYLEVQFNKSSAEASLVIGPITLLSVVIGFLVSGVVISKFKPTPPYLLGWNVIVGFIFIFGELLFLLITCKDKGMVGYSALDKRINLPNSCNLECGCENLKYSPVCLEAYGMTFYSPCHAGCSGMTNEEGVMRFINQICMLQFYHNCTCVPNSNGLPPFETYSGALKGGPCPFECGNNFELFITVMFIIHCFGSSGKIGNILVNYRSVDPEDKSFAQGISLLFISLVAFIPGPIMYGWLIDSTCLVWDESCGSRGNCWYYDKEDFRLKLNATAAGITVFGVILDIIVCYLGRNLDLYGEDEENEGTNDRLKYKVDSETEEGPLKFAYLPNREA</sequence>
<comment type="subcellular location">
    <subcellularLocation>
        <location evidence="1">Cell membrane</location>
        <topology evidence="1">Multi-pass membrane protein</topology>
    </subcellularLocation>
</comment>
<dbReference type="GO" id="GO:0005886">
    <property type="term" value="C:plasma membrane"/>
    <property type="evidence" value="ECO:0007669"/>
    <property type="project" value="UniProtKB-SubCell"/>
</dbReference>
<dbReference type="PROSITE" id="PS51465">
    <property type="entry name" value="KAZAL_2"/>
    <property type="match status" value="1"/>
</dbReference>
<evidence type="ECO:0000259" key="9">
    <source>
        <dbReference type="PROSITE" id="PS51465"/>
    </source>
</evidence>
<dbReference type="PANTHER" id="PTHR11388">
    <property type="entry name" value="ORGANIC ANION TRANSPORTER"/>
    <property type="match status" value="1"/>
</dbReference>
<feature type="transmembrane region" description="Helical" evidence="8">
    <location>
        <begin position="16"/>
        <end position="35"/>
    </location>
</feature>
<dbReference type="Pfam" id="PF03137">
    <property type="entry name" value="OATP"/>
    <property type="match status" value="1"/>
</dbReference>
<keyword evidence="7" id="KW-1015">Disulfide bond</keyword>
<evidence type="ECO:0000256" key="7">
    <source>
        <dbReference type="ARBA" id="ARBA00023157"/>
    </source>
</evidence>
<dbReference type="SUPFAM" id="SSF103473">
    <property type="entry name" value="MFS general substrate transporter"/>
    <property type="match status" value="1"/>
</dbReference>
<evidence type="ECO:0000313" key="11">
    <source>
        <dbReference type="Proteomes" id="UP001558652"/>
    </source>
</evidence>
<name>A0ABD0YQ33_9HEMI</name>
<feature type="transmembrane region" description="Helical" evidence="8">
    <location>
        <begin position="308"/>
        <end position="329"/>
    </location>
</feature>
<organism evidence="10 11">
    <name type="scientific">Ranatra chinensis</name>
    <dbReference type="NCBI Taxonomy" id="642074"/>
    <lineage>
        <taxon>Eukaryota</taxon>
        <taxon>Metazoa</taxon>
        <taxon>Ecdysozoa</taxon>
        <taxon>Arthropoda</taxon>
        <taxon>Hexapoda</taxon>
        <taxon>Insecta</taxon>
        <taxon>Pterygota</taxon>
        <taxon>Neoptera</taxon>
        <taxon>Paraneoptera</taxon>
        <taxon>Hemiptera</taxon>
        <taxon>Heteroptera</taxon>
        <taxon>Panheteroptera</taxon>
        <taxon>Nepomorpha</taxon>
        <taxon>Nepidae</taxon>
        <taxon>Ranatrinae</taxon>
        <taxon>Ranatra</taxon>
    </lineage>
</organism>
<evidence type="ECO:0000256" key="3">
    <source>
        <dbReference type="ARBA" id="ARBA00022475"/>
    </source>
</evidence>